<feature type="coiled-coil region" evidence="1">
    <location>
        <begin position="87"/>
        <end position="114"/>
    </location>
</feature>
<organism evidence="2 3">
    <name type="scientific">Lactuca virosa</name>
    <dbReference type="NCBI Taxonomy" id="75947"/>
    <lineage>
        <taxon>Eukaryota</taxon>
        <taxon>Viridiplantae</taxon>
        <taxon>Streptophyta</taxon>
        <taxon>Embryophyta</taxon>
        <taxon>Tracheophyta</taxon>
        <taxon>Spermatophyta</taxon>
        <taxon>Magnoliopsida</taxon>
        <taxon>eudicotyledons</taxon>
        <taxon>Gunneridae</taxon>
        <taxon>Pentapetalae</taxon>
        <taxon>asterids</taxon>
        <taxon>campanulids</taxon>
        <taxon>Asterales</taxon>
        <taxon>Asteraceae</taxon>
        <taxon>Cichorioideae</taxon>
        <taxon>Cichorieae</taxon>
        <taxon>Lactucinae</taxon>
        <taxon>Lactuca</taxon>
    </lineage>
</organism>
<evidence type="ECO:0000313" key="2">
    <source>
        <dbReference type="EMBL" id="CAH1412285.1"/>
    </source>
</evidence>
<accession>A0AAU9LCX6</accession>
<dbReference type="AlphaFoldDB" id="A0AAU9LCX6"/>
<keyword evidence="1" id="KW-0175">Coiled coil</keyword>
<reference evidence="2 3" key="1">
    <citation type="submission" date="2022-01" db="EMBL/GenBank/DDBJ databases">
        <authorList>
            <person name="Xiong W."/>
            <person name="Schranz E."/>
        </authorList>
    </citation>
    <scope>NUCLEOTIDE SEQUENCE [LARGE SCALE GENOMIC DNA]</scope>
</reference>
<evidence type="ECO:0000256" key="1">
    <source>
        <dbReference type="SAM" id="Coils"/>
    </source>
</evidence>
<dbReference type="Gene3D" id="1.10.10.10">
    <property type="entry name" value="Winged helix-like DNA-binding domain superfamily/Winged helix DNA-binding domain"/>
    <property type="match status" value="1"/>
</dbReference>
<comment type="caution">
    <text evidence="2">The sequence shown here is derived from an EMBL/GenBank/DDBJ whole genome shotgun (WGS) entry which is preliminary data.</text>
</comment>
<evidence type="ECO:0000313" key="3">
    <source>
        <dbReference type="Proteomes" id="UP001157418"/>
    </source>
</evidence>
<keyword evidence="3" id="KW-1185">Reference proteome</keyword>
<dbReference type="Proteomes" id="UP001157418">
    <property type="component" value="Unassembled WGS sequence"/>
</dbReference>
<proteinExistence type="predicted"/>
<protein>
    <submittedName>
        <fullName evidence="2">Uncharacterized protein</fullName>
    </submittedName>
</protein>
<name>A0AAU9LCX6_9ASTR</name>
<sequence length="165" mass="18133">MCDNCAFSCEVKEIDVSGFELKKDELEQFVIQLILHRVLKEEFSHTAYATNAYVAIGPIAKHVLHGKKSIMLEVSSGQRSSGIGIANSSKRGRNSGLESELDNLRNELASMDGVIFTHSILSTQQIGMLCSQKPETIEQVIGKGMESVIPLFDGTEWNGPCLKEC</sequence>
<dbReference type="EMBL" id="CAKMRJ010000001">
    <property type="protein sequence ID" value="CAH1412285.1"/>
    <property type="molecule type" value="Genomic_DNA"/>
</dbReference>
<gene>
    <name evidence="2" type="ORF">LVIROSA_LOCUS310</name>
</gene>
<dbReference type="InterPro" id="IPR036388">
    <property type="entry name" value="WH-like_DNA-bd_sf"/>
</dbReference>